<dbReference type="AlphaFoldDB" id="K3WB55"/>
<evidence type="ECO:0000313" key="3">
    <source>
        <dbReference type="Proteomes" id="UP000019132"/>
    </source>
</evidence>
<keyword evidence="3" id="KW-1185">Reference proteome</keyword>
<dbReference type="EnsemblProtists" id="PYU1_T002196">
    <property type="protein sequence ID" value="PYU1_T002196"/>
    <property type="gene ID" value="PYU1_G002194"/>
</dbReference>
<reference evidence="2" key="3">
    <citation type="submission" date="2014-11" db="UniProtKB">
        <authorList>
            <consortium name="EnsemblProtists"/>
        </authorList>
    </citation>
    <scope>IDENTIFICATION</scope>
    <source>
        <strain evidence="2">DAOM BR144</strain>
    </source>
</reference>
<dbReference type="Proteomes" id="UP000019132">
    <property type="component" value="Unassembled WGS sequence"/>
</dbReference>
<evidence type="ECO:0000313" key="2">
    <source>
        <dbReference type="EnsemblProtists" id="PYU1_T002196"/>
    </source>
</evidence>
<feature type="transmembrane region" description="Helical" evidence="1">
    <location>
        <begin position="29"/>
        <end position="48"/>
    </location>
</feature>
<proteinExistence type="predicted"/>
<keyword evidence="1" id="KW-1133">Transmembrane helix</keyword>
<feature type="transmembrane region" description="Helical" evidence="1">
    <location>
        <begin position="55"/>
        <end position="76"/>
    </location>
</feature>
<reference evidence="3" key="1">
    <citation type="journal article" date="2010" name="Genome Biol.">
        <title>Genome sequence of the necrotrophic plant pathogen Pythium ultimum reveals original pathogenicity mechanisms and effector repertoire.</title>
        <authorList>
            <person name="Levesque C.A."/>
            <person name="Brouwer H."/>
            <person name="Cano L."/>
            <person name="Hamilton J.P."/>
            <person name="Holt C."/>
            <person name="Huitema E."/>
            <person name="Raffaele S."/>
            <person name="Robideau G.P."/>
            <person name="Thines M."/>
            <person name="Win J."/>
            <person name="Zerillo M.M."/>
            <person name="Beakes G.W."/>
            <person name="Boore J.L."/>
            <person name="Busam D."/>
            <person name="Dumas B."/>
            <person name="Ferriera S."/>
            <person name="Fuerstenberg S.I."/>
            <person name="Gachon C.M."/>
            <person name="Gaulin E."/>
            <person name="Govers F."/>
            <person name="Grenville-Briggs L."/>
            <person name="Horner N."/>
            <person name="Hostetler J."/>
            <person name="Jiang R.H."/>
            <person name="Johnson J."/>
            <person name="Krajaejun T."/>
            <person name="Lin H."/>
            <person name="Meijer H.J."/>
            <person name="Moore B."/>
            <person name="Morris P."/>
            <person name="Phuntmart V."/>
            <person name="Puiu D."/>
            <person name="Shetty J."/>
            <person name="Stajich J.E."/>
            <person name="Tripathy S."/>
            <person name="Wawra S."/>
            <person name="van West P."/>
            <person name="Whitty B.R."/>
            <person name="Coutinho P.M."/>
            <person name="Henrissat B."/>
            <person name="Martin F."/>
            <person name="Thomas P.D."/>
            <person name="Tyler B.M."/>
            <person name="De Vries R.P."/>
            <person name="Kamoun S."/>
            <person name="Yandell M."/>
            <person name="Tisserat N."/>
            <person name="Buell C.R."/>
        </authorList>
    </citation>
    <scope>NUCLEOTIDE SEQUENCE</scope>
    <source>
        <strain evidence="3">DAOM:BR144</strain>
    </source>
</reference>
<dbReference type="InParanoid" id="K3WB55"/>
<organism evidence="2 3">
    <name type="scientific">Globisporangium ultimum (strain ATCC 200006 / CBS 805.95 / DAOM BR144)</name>
    <name type="common">Pythium ultimum</name>
    <dbReference type="NCBI Taxonomy" id="431595"/>
    <lineage>
        <taxon>Eukaryota</taxon>
        <taxon>Sar</taxon>
        <taxon>Stramenopiles</taxon>
        <taxon>Oomycota</taxon>
        <taxon>Peronosporomycetes</taxon>
        <taxon>Pythiales</taxon>
        <taxon>Pythiaceae</taxon>
        <taxon>Globisporangium</taxon>
    </lineage>
</organism>
<dbReference type="VEuPathDB" id="FungiDB:PYU1_G002194"/>
<evidence type="ECO:0000256" key="1">
    <source>
        <dbReference type="SAM" id="Phobius"/>
    </source>
</evidence>
<name>K3WB55_GLOUD</name>
<feature type="transmembrane region" description="Helical" evidence="1">
    <location>
        <begin position="82"/>
        <end position="101"/>
    </location>
</feature>
<accession>K3WB55</accession>
<keyword evidence="1" id="KW-0812">Transmembrane</keyword>
<protein>
    <submittedName>
        <fullName evidence="2">Uncharacterized protein</fullName>
    </submittedName>
</protein>
<reference evidence="3" key="2">
    <citation type="submission" date="2010-04" db="EMBL/GenBank/DDBJ databases">
        <authorList>
            <person name="Buell R."/>
            <person name="Hamilton J."/>
            <person name="Hostetler J."/>
        </authorList>
    </citation>
    <scope>NUCLEOTIDE SEQUENCE [LARGE SCALE GENOMIC DNA]</scope>
    <source>
        <strain evidence="3">DAOM:BR144</strain>
    </source>
</reference>
<sequence>MVAEVAGVFAPSSRSNRNSNWSYDDRARGVDTVVAMFAVFVFAHSGWFRIEYDCIVDGVCFFFFDCFTVVVGYFIIRMIITFCFFVFYFFFIVVHVLTFFVRGRSIRRINRGRHRAHRKRSPQLRGARSVVATVARGAFADASAAAVELRERAHWHVGARRDRCLRSGLRISCAAAALDLSDHLSDRLAGRSCALLL</sequence>
<keyword evidence="1" id="KW-0472">Membrane</keyword>
<dbReference type="HOGENOM" id="CLU_1387501_0_0_1"/>